<gene>
    <name evidence="3" type="ORF">PGLA2088_LOCUS49509</name>
</gene>
<reference evidence="3" key="1">
    <citation type="submission" date="2021-02" db="EMBL/GenBank/DDBJ databases">
        <authorList>
            <person name="Dougan E. K."/>
            <person name="Rhodes N."/>
            <person name="Thang M."/>
            <person name="Chan C."/>
        </authorList>
    </citation>
    <scope>NUCLEOTIDE SEQUENCE</scope>
</reference>
<feature type="domain" description="CSD" evidence="2">
    <location>
        <begin position="203"/>
        <end position="268"/>
    </location>
</feature>
<proteinExistence type="predicted"/>
<evidence type="ECO:0000259" key="2">
    <source>
        <dbReference type="PROSITE" id="PS51857"/>
    </source>
</evidence>
<sequence>SSFSGCGAYGGCCGPTAAPSFAGCGGYGLPPPGGAWGGGLPVPQPWGLPGMPAAQQVPGGHPGMQGMPAGQPLQGVLPGGGCCGCAGWGGCGGCGGGCGGCAGCGGCEGCGGCGGCGGCTGCGGCGGCAGCGGCGGCGACGGCGGCCGGCGGCCGGCGGGCGGWPMQAAMNPAIMAQLQAMQAMGSCGGCCGGAEPEEPVEIRYYGQIRDYNESSGFGFIECAEAKARFGMDTFIHRRQMYSLGKNDKVSFVVIRNGNGQPQARNVIKKDETEKMLAKRADRESREAEKLQAKKQVTERIFTPAATDGKVMSEEEARQFQASLRKRK</sequence>
<dbReference type="InterPro" id="IPR011129">
    <property type="entry name" value="CSD"/>
</dbReference>
<protein>
    <recommendedName>
        <fullName evidence="2">CSD domain-containing protein</fullName>
    </recommendedName>
</protein>
<evidence type="ECO:0000313" key="3">
    <source>
        <dbReference type="EMBL" id="CAE8739199.1"/>
    </source>
</evidence>
<comment type="caution">
    <text evidence="3">The sequence shown here is derived from an EMBL/GenBank/DDBJ whole genome shotgun (WGS) entry which is preliminary data.</text>
</comment>
<dbReference type="Gene3D" id="2.40.50.140">
    <property type="entry name" value="Nucleic acid-binding proteins"/>
    <property type="match status" value="1"/>
</dbReference>
<name>A0A813LZD2_POLGL</name>
<dbReference type="InterPro" id="IPR002059">
    <property type="entry name" value="CSP_DNA-bd"/>
</dbReference>
<keyword evidence="1" id="KW-0175">Coiled coil</keyword>
<feature type="non-terminal residue" evidence="3">
    <location>
        <position position="327"/>
    </location>
</feature>
<dbReference type="PROSITE" id="PS51857">
    <property type="entry name" value="CSD_2"/>
    <property type="match status" value="1"/>
</dbReference>
<dbReference type="EMBL" id="CAJNNW010037072">
    <property type="protein sequence ID" value="CAE8739199.1"/>
    <property type="molecule type" value="Genomic_DNA"/>
</dbReference>
<accession>A0A813LZD2</accession>
<dbReference type="InterPro" id="IPR012340">
    <property type="entry name" value="NA-bd_OB-fold"/>
</dbReference>
<dbReference type="SMART" id="SM00357">
    <property type="entry name" value="CSP"/>
    <property type="match status" value="1"/>
</dbReference>
<dbReference type="AlphaFoldDB" id="A0A813LZD2"/>
<evidence type="ECO:0000256" key="1">
    <source>
        <dbReference type="SAM" id="Coils"/>
    </source>
</evidence>
<dbReference type="SUPFAM" id="SSF50249">
    <property type="entry name" value="Nucleic acid-binding proteins"/>
    <property type="match status" value="1"/>
</dbReference>
<dbReference type="GO" id="GO:0003676">
    <property type="term" value="F:nucleic acid binding"/>
    <property type="evidence" value="ECO:0007669"/>
    <property type="project" value="InterPro"/>
</dbReference>
<organism evidence="3 4">
    <name type="scientific">Polarella glacialis</name>
    <name type="common">Dinoflagellate</name>
    <dbReference type="NCBI Taxonomy" id="89957"/>
    <lineage>
        <taxon>Eukaryota</taxon>
        <taxon>Sar</taxon>
        <taxon>Alveolata</taxon>
        <taxon>Dinophyceae</taxon>
        <taxon>Suessiales</taxon>
        <taxon>Suessiaceae</taxon>
        <taxon>Polarella</taxon>
    </lineage>
</organism>
<dbReference type="Proteomes" id="UP000626109">
    <property type="component" value="Unassembled WGS sequence"/>
</dbReference>
<dbReference type="Pfam" id="PF00313">
    <property type="entry name" value="CSD"/>
    <property type="match status" value="1"/>
</dbReference>
<evidence type="ECO:0000313" key="4">
    <source>
        <dbReference type="Proteomes" id="UP000626109"/>
    </source>
</evidence>
<feature type="coiled-coil region" evidence="1">
    <location>
        <begin position="273"/>
        <end position="300"/>
    </location>
</feature>